<evidence type="ECO:0000313" key="2">
    <source>
        <dbReference type="EMBL" id="MCM1981853.1"/>
    </source>
</evidence>
<keyword evidence="1" id="KW-0812">Transmembrane</keyword>
<name>A0ABD4T092_9CYAN</name>
<dbReference type="Pfam" id="PF26394">
    <property type="entry name" value="Psb34"/>
    <property type="match status" value="1"/>
</dbReference>
<evidence type="ECO:0000313" key="3">
    <source>
        <dbReference type="Proteomes" id="UP000031561"/>
    </source>
</evidence>
<keyword evidence="1" id="KW-1133">Transmembrane helix</keyword>
<feature type="transmembrane region" description="Helical" evidence="1">
    <location>
        <begin position="33"/>
        <end position="55"/>
    </location>
</feature>
<accession>A0ABD4T092</accession>
<dbReference type="EMBL" id="JTHE03000022">
    <property type="protein sequence ID" value="MCM1981853.1"/>
    <property type="molecule type" value="Genomic_DNA"/>
</dbReference>
<organism evidence="2 3">
    <name type="scientific">Lyngbya confervoides BDU141951</name>
    <dbReference type="NCBI Taxonomy" id="1574623"/>
    <lineage>
        <taxon>Bacteria</taxon>
        <taxon>Bacillati</taxon>
        <taxon>Cyanobacteriota</taxon>
        <taxon>Cyanophyceae</taxon>
        <taxon>Oscillatoriophycideae</taxon>
        <taxon>Oscillatoriales</taxon>
        <taxon>Microcoleaceae</taxon>
        <taxon>Lyngbya</taxon>
    </lineage>
</organism>
<evidence type="ECO:0000256" key="1">
    <source>
        <dbReference type="SAM" id="Phobius"/>
    </source>
</evidence>
<keyword evidence="1" id="KW-0472">Membrane</keyword>
<proteinExistence type="predicted"/>
<protein>
    <submittedName>
        <fullName evidence="2">Ssl1498 family light-harvesting-like protein</fullName>
    </submittedName>
</protein>
<comment type="caution">
    <text evidence="2">The sequence shown here is derived from an EMBL/GenBank/DDBJ whole genome shotgun (WGS) entry which is preliminary data.</text>
</comment>
<dbReference type="NCBIfam" id="NF033486">
    <property type="entry name" value="harvest_ssl1498"/>
    <property type="match status" value="1"/>
</dbReference>
<dbReference type="Proteomes" id="UP000031561">
    <property type="component" value="Unassembled WGS sequence"/>
</dbReference>
<dbReference type="RefSeq" id="WP_166279933.1">
    <property type="nucleotide sequence ID" value="NZ_JTHE03000022.1"/>
</dbReference>
<dbReference type="AlphaFoldDB" id="A0ABD4T092"/>
<dbReference type="InterPro" id="IPR048028">
    <property type="entry name" value="Psb34-like"/>
</dbReference>
<gene>
    <name evidence="2" type="ORF">QQ91_0003280</name>
</gene>
<sequence length="56" mass="6218">MPYTTEEDGKLNNFAVEPKMYEAEPPSQQQRRIYSVMAIISALLVVGLIAVAFTVS</sequence>
<keyword evidence="3" id="KW-1185">Reference proteome</keyword>
<reference evidence="2 3" key="1">
    <citation type="journal article" date="2015" name="Genome Announc.">
        <title>Draft Genome Sequence of Filamentous Marine Cyanobacterium Lyngbya confervoides Strain BDU141951.</title>
        <authorList>
            <person name="Chandrababunaidu M.M."/>
            <person name="Sen D."/>
            <person name="Tripathy S."/>
        </authorList>
    </citation>
    <scope>NUCLEOTIDE SEQUENCE [LARGE SCALE GENOMIC DNA]</scope>
    <source>
        <strain evidence="2 3">BDU141951</strain>
    </source>
</reference>